<reference evidence="2" key="1">
    <citation type="submission" date="2022-11" db="UniProtKB">
        <authorList>
            <consortium name="WormBaseParasite"/>
        </authorList>
    </citation>
    <scope>IDENTIFICATION</scope>
</reference>
<organism evidence="1 2">
    <name type="scientific">Romanomermis culicivorax</name>
    <name type="common">Nematode worm</name>
    <dbReference type="NCBI Taxonomy" id="13658"/>
    <lineage>
        <taxon>Eukaryota</taxon>
        <taxon>Metazoa</taxon>
        <taxon>Ecdysozoa</taxon>
        <taxon>Nematoda</taxon>
        <taxon>Enoplea</taxon>
        <taxon>Dorylaimia</taxon>
        <taxon>Mermithida</taxon>
        <taxon>Mermithoidea</taxon>
        <taxon>Mermithidae</taxon>
        <taxon>Romanomermis</taxon>
    </lineage>
</organism>
<protein>
    <submittedName>
        <fullName evidence="2">Uncharacterized protein</fullName>
    </submittedName>
</protein>
<sequence length="985" mass="110778">MDNILKIGDDDPSNEFFIRKFHDFYDRQFGSNGIRFKPAEFMYMLYGALVTLPLTDKLTKHGIDASTRMSFDLKNMYTFLIGALEMNWAGSYQLQIFPIHGKSENLMDGLLIRYFPPTTVWKSGSTAFVVQLLTSTLKPHQNGYDKVMYNQMIEWTPNFQSEKLVVIGIEHDKLLNAFGQPSDMAHFQLLPYTFLLDLDPMENLVDLLLRPYSPSTLHKIDYCIRNLNEKDNIACLDSEILDDGAEEIVDKSESNELSPRDELAPSLKAAKFLPRLETIAKVSKALMTVEIFKDMVGALMRKDYKTFALNTAFLASGPLLEVLSMKMVAKGASLDGGLLSRSLLISAPFLGRLPIMGFVGFDLYEQVKAYKQGNKGAMVNMAGDSAILTIDFATASVEGAEALGLVAGVADTMGPIGFAIGTAIFIGVDIYDAAKTVSSIDAMVHLTGWQKFTTGFFSFLHVSPTKIVQKEIFEKTAADASVDNAASFFKNHPFVKYYIFPSYQQNGDFVENNIIDLTTNVTKDRIVSINEIHSVIGRLNGQDTIICDCNTEYVDSQGGTATTSDVVIFRKDCFYNTTVNINGVIKIKNEATRGNFQYIVRYGFQAAISAICASDTNHKFAFEQNLEDLNELQIRNVDNLSHCYNITFKSDASSLLRLENIQQNSVYIFDDGSELVINNGTVSINSVSNDTVLNIYEKYVVLSKKLNAVINVYSTRENISMLFGGGMAIHHANSSFNNHINILSNDPYHNTYLIGGENQNLFHLSAPQFYNSTVCNLTPMPTVTIIDYADNDYINVIDFYEIILLIQERFFGKVMLKLETHSLDLLMRVHAECPGERMANVINVTLKKAFENGNYKRVVVNMRRPMTIMLTEISTILVPADYKLQNETYVVIHSGLVEPYTTIVSPKAIGKYNITVYNGNDLILTNLKYMDRESDATVMILKDFHNFKELHTLRFKFVDQVIRIPQEINELIEHDGLNDFEDFLS</sequence>
<evidence type="ECO:0000313" key="1">
    <source>
        <dbReference type="Proteomes" id="UP000887565"/>
    </source>
</evidence>
<evidence type="ECO:0000313" key="2">
    <source>
        <dbReference type="WBParaSite" id="nRc.2.0.1.t40042-RA"/>
    </source>
</evidence>
<dbReference type="AlphaFoldDB" id="A0A915KMH1"/>
<name>A0A915KMH1_ROMCU</name>
<accession>A0A915KMH1</accession>
<keyword evidence="1" id="KW-1185">Reference proteome</keyword>
<dbReference type="Proteomes" id="UP000887565">
    <property type="component" value="Unplaced"/>
</dbReference>
<dbReference type="WBParaSite" id="nRc.2.0.1.t40042-RA">
    <property type="protein sequence ID" value="nRc.2.0.1.t40042-RA"/>
    <property type="gene ID" value="nRc.2.0.1.g40042"/>
</dbReference>
<proteinExistence type="predicted"/>